<comment type="catalytic activity">
    <reaction evidence="8">
        <text>Fe-coproporphyrin III + 2 H(+) = coproporphyrin III + Fe(2+)</text>
        <dbReference type="Rhea" id="RHEA:49572"/>
        <dbReference type="ChEBI" id="CHEBI:15378"/>
        <dbReference type="ChEBI" id="CHEBI:29033"/>
        <dbReference type="ChEBI" id="CHEBI:68438"/>
        <dbReference type="ChEBI" id="CHEBI:131725"/>
        <dbReference type="EC" id="4.99.1.9"/>
    </reaction>
    <physiologicalReaction direction="right-to-left" evidence="8">
        <dbReference type="Rhea" id="RHEA:49574"/>
    </physiologicalReaction>
</comment>
<dbReference type="InterPro" id="IPR001015">
    <property type="entry name" value="Ferrochelatase"/>
</dbReference>
<dbReference type="AlphaFoldDB" id="A1WV83"/>
<dbReference type="Proteomes" id="UP000000647">
    <property type="component" value="Chromosome"/>
</dbReference>
<comment type="catalytic activity">
    <reaction evidence="9 10">
        <text>heme b + 2 H(+) = protoporphyrin IX + Fe(2+)</text>
        <dbReference type="Rhea" id="RHEA:22584"/>
        <dbReference type="ChEBI" id="CHEBI:15378"/>
        <dbReference type="ChEBI" id="CHEBI:29033"/>
        <dbReference type="ChEBI" id="CHEBI:57306"/>
        <dbReference type="ChEBI" id="CHEBI:60344"/>
        <dbReference type="EC" id="4.98.1.1"/>
    </reaction>
</comment>
<feature type="region of interest" description="Disordered" evidence="11">
    <location>
        <begin position="341"/>
        <end position="371"/>
    </location>
</feature>
<dbReference type="KEGG" id="hha:Hhal_0819"/>
<evidence type="ECO:0000256" key="8">
    <source>
        <dbReference type="ARBA" id="ARBA00024536"/>
    </source>
</evidence>
<reference evidence="13" key="1">
    <citation type="submission" date="2006-12" db="EMBL/GenBank/DDBJ databases">
        <title>Complete sequence of Halorhodospira halophila SL1.</title>
        <authorList>
            <consortium name="US DOE Joint Genome Institute"/>
            <person name="Copeland A."/>
            <person name="Lucas S."/>
            <person name="Lapidus A."/>
            <person name="Barry K."/>
            <person name="Detter J.C."/>
            <person name="Glavina del Rio T."/>
            <person name="Hammon N."/>
            <person name="Israni S."/>
            <person name="Dalin E."/>
            <person name="Tice H."/>
            <person name="Pitluck S."/>
            <person name="Saunders E."/>
            <person name="Brettin T."/>
            <person name="Bruce D."/>
            <person name="Han C."/>
            <person name="Tapia R."/>
            <person name="Schmutz J."/>
            <person name="Larimer F."/>
            <person name="Land M."/>
            <person name="Hauser L."/>
            <person name="Kyrpides N."/>
            <person name="Mikhailova N."/>
            <person name="Hoff W."/>
            <person name="Richardson P."/>
        </authorList>
    </citation>
    <scope>NUCLEOTIDE SEQUENCE [LARGE SCALE GENOMIC DNA]</scope>
    <source>
        <strain evidence="13">DSM 244 / SL1</strain>
    </source>
</reference>
<dbReference type="RefSeq" id="WP_011813618.1">
    <property type="nucleotide sequence ID" value="NC_008789.1"/>
</dbReference>
<comment type="subcellular location">
    <subcellularLocation>
        <location evidence="9 10">Cytoplasm</location>
    </subcellularLocation>
</comment>
<keyword evidence="2 9" id="KW-0963">Cytoplasm</keyword>
<dbReference type="UniPathway" id="UPA00252">
    <property type="reaction ID" value="UER00325"/>
</dbReference>
<dbReference type="FunFam" id="3.40.50.1400:FF:000002">
    <property type="entry name" value="Ferrochelatase"/>
    <property type="match status" value="1"/>
</dbReference>
<proteinExistence type="inferred from homology"/>
<dbReference type="Gene3D" id="3.40.50.1400">
    <property type="match status" value="2"/>
</dbReference>
<keyword evidence="13" id="KW-1185">Reference proteome</keyword>
<dbReference type="CDD" id="cd03411">
    <property type="entry name" value="Ferrochelatase_N"/>
    <property type="match status" value="1"/>
</dbReference>
<comment type="similarity">
    <text evidence="1 9 10">Belongs to the ferrochelatase family.</text>
</comment>
<dbReference type="EC" id="4.98.1.1" evidence="9 10"/>
<evidence type="ECO:0000256" key="6">
    <source>
        <dbReference type="ARBA" id="ARBA00023239"/>
    </source>
</evidence>
<comment type="pathway">
    <text evidence="9 10">Porphyrin-containing compound metabolism; protoheme biosynthesis; protoheme from protoporphyrin-IX: step 1/1.</text>
</comment>
<feature type="binding site" evidence="9">
    <location>
        <position position="293"/>
    </location>
    <ligand>
        <name>Fe(2+)</name>
        <dbReference type="ChEBI" id="CHEBI:29033"/>
    </ligand>
</feature>
<feature type="binding site" evidence="9">
    <location>
        <position position="212"/>
    </location>
    <ligand>
        <name>Fe(2+)</name>
        <dbReference type="ChEBI" id="CHEBI:29033"/>
    </ligand>
</feature>
<dbReference type="PROSITE" id="PS00534">
    <property type="entry name" value="FERROCHELATASE"/>
    <property type="match status" value="1"/>
</dbReference>
<dbReference type="NCBIfam" id="TIGR00109">
    <property type="entry name" value="hemH"/>
    <property type="match status" value="1"/>
</dbReference>
<dbReference type="OrthoDB" id="9809741at2"/>
<evidence type="ECO:0000256" key="9">
    <source>
        <dbReference type="HAMAP-Rule" id="MF_00323"/>
    </source>
</evidence>
<dbReference type="PANTHER" id="PTHR11108">
    <property type="entry name" value="FERROCHELATASE"/>
    <property type="match status" value="1"/>
</dbReference>
<dbReference type="GO" id="GO:0046872">
    <property type="term" value="F:metal ion binding"/>
    <property type="evidence" value="ECO:0007669"/>
    <property type="project" value="UniProtKB-KW"/>
</dbReference>
<sequence length="371" mass="42390">MKLYSAKSTFQHDEAPAVGVLVANLGTPDEPTEPALRRYLRQFLSDPRVIEIPRWRWWPILYGIVLRTRPKKSAAAYSEVWEQDGSPLLSIGQRQAAGIRQRLQALNDRGPFAVELGMRYGNPSIPAALRRLRESGARRILVLPLYPQYSASTTGSTFDAVARELMGWRWVPELRMVGQYHDEPVYIQALARSIREHWEHEGRGERLLFSYHGVPERYLLDGDPYHCQCLKTSRLVAEELGLEPGTWDVTFQSRFGNEEWLKPYTDETVTRLAQEGVKHLDVVCPGFSADCLETLEEIAGENREYFEESGGERLRYIPALNDRPDHLEALTALVLQHGQGWREVDGGRDPEAEQRRRAETAERARAQGAER</sequence>
<evidence type="ECO:0000256" key="10">
    <source>
        <dbReference type="RuleBase" id="RU000607"/>
    </source>
</evidence>
<dbReference type="InterPro" id="IPR033659">
    <property type="entry name" value="Ferrochelatase_N"/>
</dbReference>
<evidence type="ECO:0000256" key="4">
    <source>
        <dbReference type="ARBA" id="ARBA00023004"/>
    </source>
</evidence>
<evidence type="ECO:0000256" key="7">
    <source>
        <dbReference type="ARBA" id="ARBA00023244"/>
    </source>
</evidence>
<dbReference type="GO" id="GO:0006783">
    <property type="term" value="P:heme biosynthetic process"/>
    <property type="evidence" value="ECO:0007669"/>
    <property type="project" value="UniProtKB-UniRule"/>
</dbReference>
<evidence type="ECO:0000256" key="2">
    <source>
        <dbReference type="ARBA" id="ARBA00022490"/>
    </source>
</evidence>
<keyword evidence="7 9" id="KW-0627">Porphyrin biosynthesis</keyword>
<keyword evidence="4 9" id="KW-0408">Iron</keyword>
<dbReference type="SUPFAM" id="SSF53800">
    <property type="entry name" value="Chelatase"/>
    <property type="match status" value="1"/>
</dbReference>
<dbReference type="HOGENOM" id="CLU_018884_0_0_6"/>
<evidence type="ECO:0000313" key="12">
    <source>
        <dbReference type="EMBL" id="ABM61595.1"/>
    </source>
</evidence>
<dbReference type="InterPro" id="IPR033644">
    <property type="entry name" value="Ferrochelatase_C"/>
</dbReference>
<dbReference type="eggNOG" id="COG0276">
    <property type="taxonomic scope" value="Bacteria"/>
</dbReference>
<dbReference type="CDD" id="cd00419">
    <property type="entry name" value="Ferrochelatase_C"/>
    <property type="match status" value="1"/>
</dbReference>
<dbReference type="PANTHER" id="PTHR11108:SF1">
    <property type="entry name" value="FERROCHELATASE, MITOCHONDRIAL"/>
    <property type="match status" value="1"/>
</dbReference>
<evidence type="ECO:0000256" key="3">
    <source>
        <dbReference type="ARBA" id="ARBA00022723"/>
    </source>
</evidence>
<name>A1WV83_HALHL</name>
<dbReference type="GO" id="GO:0004325">
    <property type="term" value="F:ferrochelatase activity"/>
    <property type="evidence" value="ECO:0007669"/>
    <property type="project" value="UniProtKB-UniRule"/>
</dbReference>
<keyword evidence="5 9" id="KW-0350">Heme biosynthesis</keyword>
<keyword evidence="3 9" id="KW-0479">Metal-binding</keyword>
<comment type="function">
    <text evidence="9 10">Catalyzes the ferrous insertion into protoporphyrin IX.</text>
</comment>
<dbReference type="EMBL" id="CP000544">
    <property type="protein sequence ID" value="ABM61595.1"/>
    <property type="molecule type" value="Genomic_DNA"/>
</dbReference>
<protein>
    <recommendedName>
        <fullName evidence="9 10">Ferrochelatase</fullName>
        <ecNumber evidence="9 10">4.98.1.1</ecNumber>
    </recommendedName>
    <alternativeName>
        <fullName evidence="9">Heme synthase</fullName>
    </alternativeName>
    <alternativeName>
        <fullName evidence="9">Protoheme ferro-lyase</fullName>
    </alternativeName>
</protein>
<evidence type="ECO:0000313" key="13">
    <source>
        <dbReference type="Proteomes" id="UP000000647"/>
    </source>
</evidence>
<organism evidence="12 13">
    <name type="scientific">Halorhodospira halophila (strain DSM 244 / SL1)</name>
    <name type="common">Ectothiorhodospira halophila (strain DSM 244 / SL1)</name>
    <dbReference type="NCBI Taxonomy" id="349124"/>
    <lineage>
        <taxon>Bacteria</taxon>
        <taxon>Pseudomonadati</taxon>
        <taxon>Pseudomonadota</taxon>
        <taxon>Gammaproteobacteria</taxon>
        <taxon>Chromatiales</taxon>
        <taxon>Ectothiorhodospiraceae</taxon>
        <taxon>Halorhodospira</taxon>
    </lineage>
</organism>
<evidence type="ECO:0000256" key="11">
    <source>
        <dbReference type="SAM" id="MobiDB-lite"/>
    </source>
</evidence>
<gene>
    <name evidence="9" type="primary">hemH</name>
    <name evidence="12" type="ordered locus">Hhal_0819</name>
</gene>
<dbReference type="InterPro" id="IPR019772">
    <property type="entry name" value="Ferrochelatase_AS"/>
</dbReference>
<dbReference type="Pfam" id="PF00762">
    <property type="entry name" value="Ferrochelatase"/>
    <property type="match status" value="1"/>
</dbReference>
<reference evidence="12 13" key="2">
    <citation type="journal article" date="2013" name="Stand. Genomic Sci.">
        <title>Complete genome sequence of Halorhodospira halophila SL1.</title>
        <authorList>
            <person name="Challacombe J.F."/>
            <person name="Majid S."/>
            <person name="Deole R."/>
            <person name="Brettin T.S."/>
            <person name="Bruce D."/>
            <person name="Delano S.F."/>
            <person name="Detter J.C."/>
            <person name="Gleasner C.D."/>
            <person name="Han C.S."/>
            <person name="Misra M."/>
            <person name="Reitenga K.G."/>
            <person name="Mikhailova N."/>
            <person name="Woyke T."/>
            <person name="Pitluck S."/>
            <person name="Nolan M."/>
            <person name="Land M.L."/>
            <person name="Saunders E."/>
            <person name="Tapia R."/>
            <person name="Lapidus A."/>
            <person name="Ivanova N."/>
            <person name="Hoff W.D."/>
        </authorList>
    </citation>
    <scope>NUCLEOTIDE SEQUENCE [LARGE SCALE GENOMIC DNA]</scope>
    <source>
        <strain evidence="13">DSM 244 / SL1</strain>
    </source>
</reference>
<accession>A1WV83</accession>
<evidence type="ECO:0000256" key="1">
    <source>
        <dbReference type="ARBA" id="ARBA00007718"/>
    </source>
</evidence>
<dbReference type="HAMAP" id="MF_00323">
    <property type="entry name" value="Ferrochelatase"/>
    <property type="match status" value="1"/>
</dbReference>
<dbReference type="GO" id="GO:0005737">
    <property type="term" value="C:cytoplasm"/>
    <property type="evidence" value="ECO:0007669"/>
    <property type="project" value="UniProtKB-SubCell"/>
</dbReference>
<keyword evidence="6 9" id="KW-0456">Lyase</keyword>
<evidence type="ECO:0000256" key="5">
    <source>
        <dbReference type="ARBA" id="ARBA00023133"/>
    </source>
</evidence>
<dbReference type="STRING" id="349124.Hhal_0819"/>